<evidence type="ECO:0000256" key="6">
    <source>
        <dbReference type="ARBA" id="ARBA00023026"/>
    </source>
</evidence>
<keyword evidence="3" id="KW-0964">Secreted</keyword>
<evidence type="ECO:0000256" key="5">
    <source>
        <dbReference type="ARBA" id="ARBA00022737"/>
    </source>
</evidence>
<feature type="region of interest" description="Disordered" evidence="8">
    <location>
        <begin position="1001"/>
        <end position="1053"/>
    </location>
</feature>
<dbReference type="InterPro" id="IPR018511">
    <property type="entry name" value="Hemolysin-typ_Ca-bd_CS"/>
</dbReference>
<evidence type="ECO:0000313" key="9">
    <source>
        <dbReference type="EMBL" id="MEC3863187.1"/>
    </source>
</evidence>
<comment type="caution">
    <text evidence="9">The sequence shown here is derived from an EMBL/GenBank/DDBJ whole genome shotgun (WGS) entry which is preliminary data.</text>
</comment>
<feature type="region of interest" description="Disordered" evidence="8">
    <location>
        <begin position="747"/>
        <end position="810"/>
    </location>
</feature>
<evidence type="ECO:0000256" key="1">
    <source>
        <dbReference type="ARBA" id="ARBA00004370"/>
    </source>
</evidence>
<keyword evidence="6" id="KW-0843">Virulence</keyword>
<protein>
    <submittedName>
        <fullName evidence="9">Uncharacterized protein</fullName>
    </submittedName>
</protein>
<dbReference type="PANTHER" id="PTHR38340">
    <property type="entry name" value="S-LAYER PROTEIN"/>
    <property type="match status" value="1"/>
</dbReference>
<dbReference type="PRINTS" id="PR01488">
    <property type="entry name" value="RTXTOXINA"/>
</dbReference>
<dbReference type="PROSITE" id="PS00330">
    <property type="entry name" value="HEMOLYSIN_CALCIUM"/>
    <property type="match status" value="2"/>
</dbReference>
<keyword evidence="4" id="KW-0800">Toxin</keyword>
<dbReference type="Proteomes" id="UP001348149">
    <property type="component" value="Unassembled WGS sequence"/>
</dbReference>
<evidence type="ECO:0000256" key="3">
    <source>
        <dbReference type="ARBA" id="ARBA00022525"/>
    </source>
</evidence>
<dbReference type="EMBL" id="JAYLLH010000040">
    <property type="protein sequence ID" value="MEC3863187.1"/>
    <property type="molecule type" value="Genomic_DNA"/>
</dbReference>
<comment type="subcellular location">
    <subcellularLocation>
        <location evidence="1">Membrane</location>
    </subcellularLocation>
    <subcellularLocation>
        <location evidence="2">Secreted</location>
    </subcellularLocation>
</comment>
<dbReference type="InterPro" id="IPR001343">
    <property type="entry name" value="Hemolysn_Ca-bd"/>
</dbReference>
<organism evidence="9 10">
    <name type="scientific">Mesobacterium hydrothermale</name>
    <dbReference type="NCBI Taxonomy" id="3111907"/>
    <lineage>
        <taxon>Bacteria</taxon>
        <taxon>Pseudomonadati</taxon>
        <taxon>Pseudomonadota</taxon>
        <taxon>Alphaproteobacteria</taxon>
        <taxon>Rhodobacterales</taxon>
        <taxon>Roseobacteraceae</taxon>
        <taxon>Mesobacterium</taxon>
    </lineage>
</organism>
<accession>A0ABU6HM51</accession>
<gene>
    <name evidence="9" type="ORF">VK792_17990</name>
</gene>
<dbReference type="RefSeq" id="WP_326299256.1">
    <property type="nucleotide sequence ID" value="NZ_JAYLLH010000040.1"/>
</dbReference>
<dbReference type="PANTHER" id="PTHR38340:SF1">
    <property type="entry name" value="S-LAYER PROTEIN"/>
    <property type="match status" value="1"/>
</dbReference>
<evidence type="ECO:0000256" key="8">
    <source>
        <dbReference type="SAM" id="MobiDB-lite"/>
    </source>
</evidence>
<dbReference type="Pfam" id="PF00353">
    <property type="entry name" value="HemolysinCabind"/>
    <property type="match status" value="6"/>
</dbReference>
<dbReference type="PRINTS" id="PR00313">
    <property type="entry name" value="CABNDNGRPT"/>
</dbReference>
<evidence type="ECO:0000256" key="4">
    <source>
        <dbReference type="ARBA" id="ARBA00022656"/>
    </source>
</evidence>
<dbReference type="InterPro" id="IPR003995">
    <property type="entry name" value="RTX_toxin_determinant-A"/>
</dbReference>
<proteinExistence type="predicted"/>
<evidence type="ECO:0000256" key="7">
    <source>
        <dbReference type="ARBA" id="ARBA00023136"/>
    </source>
</evidence>
<dbReference type="SUPFAM" id="SSF51126">
    <property type="entry name" value="Pectin lyase-like"/>
    <property type="match status" value="1"/>
</dbReference>
<dbReference type="SUPFAM" id="SSF51120">
    <property type="entry name" value="beta-Roll"/>
    <property type="match status" value="4"/>
</dbReference>
<dbReference type="InterPro" id="IPR011050">
    <property type="entry name" value="Pectin_lyase_fold/virulence"/>
</dbReference>
<feature type="compositionally biased region" description="Gly residues" evidence="8">
    <location>
        <begin position="1005"/>
        <end position="1047"/>
    </location>
</feature>
<dbReference type="Gene3D" id="2.150.10.10">
    <property type="entry name" value="Serralysin-like metalloprotease, C-terminal"/>
    <property type="match status" value="5"/>
</dbReference>
<feature type="compositionally biased region" description="Gly residues" evidence="8">
    <location>
        <begin position="747"/>
        <end position="802"/>
    </location>
</feature>
<evidence type="ECO:0000256" key="2">
    <source>
        <dbReference type="ARBA" id="ARBA00004613"/>
    </source>
</evidence>
<sequence>MPNTVVDVPLGTTAAQLQSMIDAAGANTTFQLQAGTYHFDRTVTISNSNVALIGAGRTETLITMATNMGTDPVIQVGDALYGATIEKTVDLAISASAGDTSITLESGHGMEVGDFMYIQAENTAAFFAEIGDTQWKKSNPLRTLLVEVTAVNGDDVTFNSPLTFDFDASITTVQRRTLLEGNELSGFSMMGPYGESNPGSFSNTKPGQNHMMIMVGGTAGMVIENIGIEEAVSHGVVMAGSRDLTMTDFYMDGTHNKGGGGNGYAVWIRDVYDSSYSDIWVTDTRHAVLFASYTTASGNDVHVTYTNRDINFHGGRDQFNTVVVDSMVRNATEQGYLAWATFYNEGESYGAPTDPATNPIHIRELVATSKGDSVVSHDDGSHLWLVAGADTVHTGAGDDYINGGSGTDDIYASAGQDSIDGDSSFDTIYFDGNFVEYTVTADGSDLYFTRGTDKTRVTNVESFVFADYSYSDSSLLNLAGVETNPFTGADPALPDQPAFGPDGDTGGFDTTTGGGTDTTGGGGTDTTGGSGGTDTTGGAGSTPDVVPGSNVDWTPMDATGLPVVDGTTGWERSTQSQSFVMGSLLDAMQFSSGGTYDVVGNALVNNMLGNDDANRMEGYGDDDRIFGKGGDDTLLGGTGDDYLDGGSQNDAIYGGDGNDSMDGGNGDDVFLASSGNDVINGESDFDTVIFTGALAVYAITESGGAFTVSDAAGTTTMQSIENFVFNGEVIAAANLITEWQAAVAGGGGTDTTGGSGGTDTTGGSGGTDTTGGTGGTDTTGGSGGTDTTGGSGGTDTTGGTGGDPADDTVWLNADTTGLPEVLGQSWWDRYNSDASFVMGADMDAMEFTTQADLDAFGNGMDNNMLGNDGANRLEGGAGDDRMFAREGDDTVLGDAGNDLVEGAGGNDMLSGGAGNDTVKGGNGDDTILAGTGNDTIDGDADSDTVIFADALDSYAITGSSSSYTVTNATGSMLVKNVETFVFDGVSIAADTLTAAWESAIAGGTDTTGGTGGTDTTGGTGGTDTTGGSGGTDTTGGSGGTDTTGGSGSTDSLAPITDVDWLSGAWSETDPATGTAVLDGIAETVDYGRTDTSYVMGADLDHGRFDTENDLDVWGNALSNDINGNDGNNRIEGRAGDDDLDGYQGNDMLIGGLGNDTLKGDDGNDTLHGGSGNDRLDGENGNDVFVFLTGGGNDTIRDFGDDTDTLWLGIGGVTSVAEALGFAIDDGRDVTFSFTGGDTLLVEDVSIADIQNHIVIL</sequence>
<keyword evidence="5" id="KW-0677">Repeat</keyword>
<dbReference type="InterPro" id="IPR050557">
    <property type="entry name" value="RTX_toxin/Mannuronan_C5-epim"/>
</dbReference>
<evidence type="ECO:0000313" key="10">
    <source>
        <dbReference type="Proteomes" id="UP001348149"/>
    </source>
</evidence>
<name>A0ABU6HM51_9RHOB</name>
<keyword evidence="10" id="KW-1185">Reference proteome</keyword>
<reference evidence="9 10" key="1">
    <citation type="submission" date="2024-01" db="EMBL/GenBank/DDBJ databases">
        <title>Mesobacterium rodlantinim sp. nov., isolated from shallow sea hydrothermal systems off Kueishantao Island.</title>
        <authorList>
            <person name="Su Z."/>
            <person name="Tang K."/>
        </authorList>
    </citation>
    <scope>NUCLEOTIDE SEQUENCE [LARGE SCALE GENOMIC DNA]</scope>
    <source>
        <strain evidence="9 10">TK19101</strain>
    </source>
</reference>
<feature type="compositionally biased region" description="Low complexity" evidence="8">
    <location>
        <begin position="498"/>
        <end position="511"/>
    </location>
</feature>
<keyword evidence="7" id="KW-0472">Membrane</keyword>
<dbReference type="InterPro" id="IPR011049">
    <property type="entry name" value="Serralysin-like_metalloprot_C"/>
</dbReference>
<feature type="compositionally biased region" description="Gly residues" evidence="8">
    <location>
        <begin position="512"/>
        <end position="540"/>
    </location>
</feature>
<feature type="region of interest" description="Disordered" evidence="8">
    <location>
        <begin position="487"/>
        <end position="557"/>
    </location>
</feature>